<dbReference type="Proteomes" id="UP000183365">
    <property type="component" value="Unassembled WGS sequence"/>
</dbReference>
<evidence type="ECO:0000256" key="9">
    <source>
        <dbReference type="RuleBase" id="RU361210"/>
    </source>
</evidence>
<evidence type="ECO:0000256" key="5">
    <source>
        <dbReference type="ARBA" id="ARBA00022490"/>
    </source>
</evidence>
<organism evidence="10 11">
    <name type="scientific">Hanseniaspora guilliermondii</name>
    <dbReference type="NCBI Taxonomy" id="56406"/>
    <lineage>
        <taxon>Eukaryota</taxon>
        <taxon>Fungi</taxon>
        <taxon>Dikarya</taxon>
        <taxon>Ascomycota</taxon>
        <taxon>Saccharomycotina</taxon>
        <taxon>Saccharomycetes</taxon>
        <taxon>Saccharomycodales</taxon>
        <taxon>Saccharomycodaceae</taxon>
        <taxon>Hanseniaspora</taxon>
    </lineage>
</organism>
<proteinExistence type="inferred from homology"/>
<dbReference type="PIRSF" id="PIRSF016325">
    <property type="entry name" value="Phstyr_phstse_ac"/>
    <property type="match status" value="1"/>
</dbReference>
<comment type="similarity">
    <text evidence="4 9">Belongs to the PTPA-type PPIase family.</text>
</comment>
<dbReference type="GO" id="GO:0007052">
    <property type="term" value="P:mitotic spindle organization"/>
    <property type="evidence" value="ECO:0007669"/>
    <property type="project" value="TreeGrafter"/>
</dbReference>
<protein>
    <recommendedName>
        <fullName evidence="9">Serine/threonine-protein phosphatase 2A activator</fullName>
        <ecNumber evidence="9">5.2.1.8</ecNumber>
    </recommendedName>
    <alternativeName>
        <fullName evidence="9">Phosphotyrosyl phosphatase activator</fullName>
    </alternativeName>
</protein>
<sequence length="394" mass="46500">MLEPIFSEPIKQINDSNISIKHFQLTKAYKRLLKYSHKYIKIFKTKNIHLVSKTDRDEQIELVFQKYLFDELKSVINMYPPISKDVAQQRFGNIAIRSFHDHLNNNNVIDNILTKFLIQLNNINNVDGVDEKLLCESIVEVKHYLMNAFGNRDRMDYGTGHELSFVAFLICLDILKVSEYTIHTLTFIFKQYYEFVKSVIVTYNLEPAGSHGVWGLDDNFHFSYIIGSAQMMAEPICTPKNSIACVKKDTENDNFLLWNIRFIKEVKGLRNIHEHSPVLYDILQNIKTWEKINIGLYKMWIDEVLIKFPVVQHFYFGKFFFSWKVTKKVKNDIIQRKLFQNTTSEDNKSSVLKYRMNQITVDNVINQMDDKSSSKYDRRIFPMDPPKRKPMCNK</sequence>
<evidence type="ECO:0000256" key="2">
    <source>
        <dbReference type="ARBA" id="ARBA00004123"/>
    </source>
</evidence>
<dbReference type="Pfam" id="PF03095">
    <property type="entry name" value="PTPA"/>
    <property type="match status" value="1"/>
</dbReference>
<evidence type="ECO:0000256" key="7">
    <source>
        <dbReference type="ARBA" id="ARBA00023235"/>
    </source>
</evidence>
<dbReference type="GO" id="GO:0008160">
    <property type="term" value="F:protein tyrosine phosphatase activator activity"/>
    <property type="evidence" value="ECO:0007669"/>
    <property type="project" value="TreeGrafter"/>
</dbReference>
<evidence type="ECO:0000256" key="6">
    <source>
        <dbReference type="ARBA" id="ARBA00023110"/>
    </source>
</evidence>
<dbReference type="Gene3D" id="1.20.120.1150">
    <property type="match status" value="1"/>
</dbReference>
<keyword evidence="7 9" id="KW-0413">Isomerase</keyword>
<comment type="function">
    <text evidence="9">PPIases accelerate the folding of proteins. It catalyzes the cis-trans isomerization of proline imidic peptide bonds in oligopeptides.</text>
</comment>
<comment type="catalytic activity">
    <reaction evidence="1 9">
        <text>[protein]-peptidylproline (omega=180) = [protein]-peptidylproline (omega=0)</text>
        <dbReference type="Rhea" id="RHEA:16237"/>
        <dbReference type="Rhea" id="RHEA-COMP:10747"/>
        <dbReference type="Rhea" id="RHEA-COMP:10748"/>
        <dbReference type="ChEBI" id="CHEBI:83833"/>
        <dbReference type="ChEBI" id="CHEBI:83834"/>
        <dbReference type="EC" id="5.2.1.8"/>
    </reaction>
</comment>
<dbReference type="AlphaFoldDB" id="A0A1L0AZZ5"/>
<dbReference type="VEuPathDB" id="FungiDB:HGUI_01922"/>
<dbReference type="GO" id="GO:0000159">
    <property type="term" value="C:protein phosphatase type 2A complex"/>
    <property type="evidence" value="ECO:0007669"/>
    <property type="project" value="TreeGrafter"/>
</dbReference>
<evidence type="ECO:0000313" key="10">
    <source>
        <dbReference type="EMBL" id="SGZ39722.1"/>
    </source>
</evidence>
<comment type="subcellular location">
    <subcellularLocation>
        <location evidence="3 9">Cytoplasm</location>
    </subcellularLocation>
    <subcellularLocation>
        <location evidence="2">Nucleus</location>
    </subcellularLocation>
</comment>
<dbReference type="SUPFAM" id="SSF140984">
    <property type="entry name" value="PTPA-like"/>
    <property type="match status" value="1"/>
</dbReference>
<dbReference type="OrthoDB" id="16120at2759"/>
<dbReference type="InterPro" id="IPR043170">
    <property type="entry name" value="PTPA_C_lid"/>
</dbReference>
<evidence type="ECO:0000313" key="11">
    <source>
        <dbReference type="Proteomes" id="UP000183365"/>
    </source>
</evidence>
<evidence type="ECO:0000256" key="8">
    <source>
        <dbReference type="ARBA" id="ARBA00023242"/>
    </source>
</evidence>
<evidence type="ECO:0000256" key="3">
    <source>
        <dbReference type="ARBA" id="ARBA00004496"/>
    </source>
</evidence>
<dbReference type="EMBL" id="FQNF01000029">
    <property type="protein sequence ID" value="SGZ39722.1"/>
    <property type="molecule type" value="Genomic_DNA"/>
</dbReference>
<name>A0A1L0AZZ5_9ASCO</name>
<accession>A0A1L0AZZ5</accession>
<gene>
    <name evidence="10" type="ORF">HGUI_01922</name>
</gene>
<dbReference type="PANTHER" id="PTHR10012">
    <property type="entry name" value="SERINE/THREONINE-PROTEIN PHOSPHATASE 2A REGULATORY SUBUNIT B"/>
    <property type="match status" value="1"/>
</dbReference>
<evidence type="ECO:0000256" key="4">
    <source>
        <dbReference type="ARBA" id="ARBA00011019"/>
    </source>
</evidence>
<reference evidence="11" key="1">
    <citation type="submission" date="2016-11" db="EMBL/GenBank/DDBJ databases">
        <authorList>
            <person name="Guldener U."/>
        </authorList>
    </citation>
    <scope>NUCLEOTIDE SEQUENCE [LARGE SCALE GENOMIC DNA]</scope>
</reference>
<keyword evidence="8" id="KW-0539">Nucleus</keyword>
<dbReference type="InterPro" id="IPR004327">
    <property type="entry name" value="Phstyr_phstse_ac"/>
</dbReference>
<evidence type="ECO:0000256" key="1">
    <source>
        <dbReference type="ARBA" id="ARBA00000971"/>
    </source>
</evidence>
<dbReference type="PANTHER" id="PTHR10012:SF3">
    <property type="entry name" value="SERINE_THREONINE-PROTEIN PHOSPHATASE 2A ACTIVATOR 1"/>
    <property type="match status" value="1"/>
</dbReference>
<dbReference type="GO" id="GO:0003755">
    <property type="term" value="F:peptidyl-prolyl cis-trans isomerase activity"/>
    <property type="evidence" value="ECO:0007669"/>
    <property type="project" value="UniProtKB-KW"/>
</dbReference>
<dbReference type="GO" id="GO:0005737">
    <property type="term" value="C:cytoplasm"/>
    <property type="evidence" value="ECO:0007669"/>
    <property type="project" value="UniProtKB-SubCell"/>
</dbReference>
<keyword evidence="5 9" id="KW-0963">Cytoplasm</keyword>
<dbReference type="InterPro" id="IPR037218">
    <property type="entry name" value="PTPA_sf"/>
</dbReference>
<dbReference type="GO" id="GO:0005634">
    <property type="term" value="C:nucleus"/>
    <property type="evidence" value="ECO:0007669"/>
    <property type="project" value="UniProtKB-SubCell"/>
</dbReference>
<keyword evidence="11" id="KW-1185">Reference proteome</keyword>
<dbReference type="EC" id="5.2.1.8" evidence="9"/>
<keyword evidence="6 9" id="KW-0697">Rotamase</keyword>